<dbReference type="EMBL" id="NAJN01002215">
    <property type="protein sequence ID" value="TKA55856.1"/>
    <property type="molecule type" value="Genomic_DNA"/>
</dbReference>
<dbReference type="SMART" id="SM00119">
    <property type="entry name" value="HECTc"/>
    <property type="match status" value="1"/>
</dbReference>
<evidence type="ECO:0000313" key="7">
    <source>
        <dbReference type="EMBL" id="TKA55856.1"/>
    </source>
</evidence>
<dbReference type="InterPro" id="IPR000569">
    <property type="entry name" value="HECT_dom"/>
</dbReference>
<organism evidence="7 8">
    <name type="scientific">Cryomyces minteri</name>
    <dbReference type="NCBI Taxonomy" id="331657"/>
    <lineage>
        <taxon>Eukaryota</taxon>
        <taxon>Fungi</taxon>
        <taxon>Dikarya</taxon>
        <taxon>Ascomycota</taxon>
        <taxon>Pezizomycotina</taxon>
        <taxon>Dothideomycetes</taxon>
        <taxon>Dothideomycetes incertae sedis</taxon>
        <taxon>Cryomyces</taxon>
    </lineage>
</organism>
<dbReference type="GO" id="GO:0000209">
    <property type="term" value="P:protein polyubiquitination"/>
    <property type="evidence" value="ECO:0007669"/>
    <property type="project" value="InterPro"/>
</dbReference>
<dbReference type="Gene3D" id="3.30.2410.10">
    <property type="entry name" value="Hect, E3 ligase catalytic domain"/>
    <property type="match status" value="1"/>
</dbReference>
<dbReference type="PANTHER" id="PTHR45700:SF8">
    <property type="entry name" value="HECT-TYPE E3 UBIQUITIN TRANSFERASE"/>
    <property type="match status" value="1"/>
</dbReference>
<feature type="active site" description="Glycyl thioester intermediate" evidence="5">
    <location>
        <position position="444"/>
    </location>
</feature>
<dbReference type="Gene3D" id="3.90.1750.10">
    <property type="entry name" value="Hect, E3 ligase catalytic domains"/>
    <property type="match status" value="1"/>
</dbReference>
<sequence length="476" mass="53936">GGLPSSGLAARERARSHGQLLPTSTFYNALLDYYDLIADFKIWESRRAKFSFCQYPFFLSMGAKIKTMEYDARRQMEIKARETFFNNVNTHRAVDQYLVLRVRRECMVEDSLRQISEVVGAGQEDIKKGLRVHFQGEEGVDAGGLRKEWFLLLVRDIFDPNHGMFVYDEDSHFCYFNPISFETSDQYYLVGALLGLAIYNSTILDVALPPFAFRKLLASAPTSSTPSTLTRAPMSYTLSDLAEFRPALAAGLRQLLDFDGDVESTFCRDFVAEVERYGSITTVPLCPNGENKAVTNENRHEFVELYVRYLLDTSVARQFEPFKRGFFTVCGGNALSLFRPEEIELLVRGSDEALDVSSVRAVAVYEGWKDDNTNKPPSRDDVEDLWVIRWFWELFEGAGSQDQRKLLSFITGSDRIPAVGATSLVVKIVSAGPDSERFPVARTCFNQLVLPQYGSRRKLEDKLWRAVRESGGFGLK</sequence>
<dbReference type="Gene3D" id="3.30.2160.10">
    <property type="entry name" value="Hect, E3 ligase catalytic domain"/>
    <property type="match status" value="1"/>
</dbReference>
<dbReference type="EC" id="2.3.2.26" evidence="2"/>
<proteinExistence type="predicted"/>
<dbReference type="CDD" id="cd00078">
    <property type="entry name" value="HECTc"/>
    <property type="match status" value="1"/>
</dbReference>
<dbReference type="GO" id="GO:0061630">
    <property type="term" value="F:ubiquitin protein ligase activity"/>
    <property type="evidence" value="ECO:0007669"/>
    <property type="project" value="UniProtKB-EC"/>
</dbReference>
<keyword evidence="8" id="KW-1185">Reference proteome</keyword>
<dbReference type="OrthoDB" id="8068875at2759"/>
<evidence type="ECO:0000256" key="4">
    <source>
        <dbReference type="ARBA" id="ARBA00022786"/>
    </source>
</evidence>
<keyword evidence="3" id="KW-0808">Transferase</keyword>
<evidence type="ECO:0000256" key="5">
    <source>
        <dbReference type="PROSITE-ProRule" id="PRU00104"/>
    </source>
</evidence>
<evidence type="ECO:0000259" key="6">
    <source>
        <dbReference type="PROSITE" id="PS50237"/>
    </source>
</evidence>
<keyword evidence="4 5" id="KW-0833">Ubl conjugation pathway</keyword>
<dbReference type="FunFam" id="3.30.2160.10:FF:000004">
    <property type="entry name" value="probable E3 ubiquitin-protein ligase HERC4 isoform X1"/>
    <property type="match status" value="1"/>
</dbReference>
<comment type="caution">
    <text evidence="7">The sequence shown here is derived from an EMBL/GenBank/DDBJ whole genome shotgun (WGS) entry which is preliminary data.</text>
</comment>
<dbReference type="PROSITE" id="PS50237">
    <property type="entry name" value="HECT"/>
    <property type="match status" value="1"/>
</dbReference>
<evidence type="ECO:0000256" key="2">
    <source>
        <dbReference type="ARBA" id="ARBA00012485"/>
    </source>
</evidence>
<protein>
    <recommendedName>
        <fullName evidence="2">HECT-type E3 ubiquitin transferase</fullName>
        <ecNumber evidence="2">2.3.2.26</ecNumber>
    </recommendedName>
</protein>
<dbReference type="Pfam" id="PF00632">
    <property type="entry name" value="HECT"/>
    <property type="match status" value="1"/>
</dbReference>
<dbReference type="SUPFAM" id="SSF56204">
    <property type="entry name" value="Hect, E3 ligase catalytic domain"/>
    <property type="match status" value="1"/>
</dbReference>
<feature type="non-terminal residue" evidence="7">
    <location>
        <position position="1"/>
    </location>
</feature>
<gene>
    <name evidence="7" type="ORF">B0A49_12924</name>
</gene>
<dbReference type="Proteomes" id="UP000308768">
    <property type="component" value="Unassembled WGS sequence"/>
</dbReference>
<dbReference type="InterPro" id="IPR044611">
    <property type="entry name" value="E3A/B/C-like"/>
</dbReference>
<dbReference type="STRING" id="331657.A0A4U0W320"/>
<feature type="domain" description="HECT" evidence="6">
    <location>
        <begin position="122"/>
        <end position="476"/>
    </location>
</feature>
<dbReference type="InterPro" id="IPR035983">
    <property type="entry name" value="Hect_E3_ubiquitin_ligase"/>
</dbReference>
<reference evidence="7 8" key="1">
    <citation type="submission" date="2017-03" db="EMBL/GenBank/DDBJ databases">
        <title>Genomes of endolithic fungi from Antarctica.</title>
        <authorList>
            <person name="Coleine C."/>
            <person name="Masonjones S."/>
            <person name="Stajich J.E."/>
        </authorList>
    </citation>
    <scope>NUCLEOTIDE SEQUENCE [LARGE SCALE GENOMIC DNA]</scope>
    <source>
        <strain evidence="7 8">CCFEE 5187</strain>
    </source>
</reference>
<evidence type="ECO:0000256" key="1">
    <source>
        <dbReference type="ARBA" id="ARBA00000885"/>
    </source>
</evidence>
<evidence type="ECO:0000313" key="8">
    <source>
        <dbReference type="Proteomes" id="UP000308768"/>
    </source>
</evidence>
<evidence type="ECO:0000256" key="3">
    <source>
        <dbReference type="ARBA" id="ARBA00022679"/>
    </source>
</evidence>
<dbReference type="PANTHER" id="PTHR45700">
    <property type="entry name" value="UBIQUITIN-PROTEIN LIGASE E3C"/>
    <property type="match status" value="1"/>
</dbReference>
<comment type="catalytic activity">
    <reaction evidence="1">
        <text>S-ubiquitinyl-[E2 ubiquitin-conjugating enzyme]-L-cysteine + [acceptor protein]-L-lysine = [E2 ubiquitin-conjugating enzyme]-L-cysteine + N(6)-ubiquitinyl-[acceptor protein]-L-lysine.</text>
        <dbReference type="EC" id="2.3.2.26"/>
    </reaction>
</comment>
<accession>A0A4U0W320</accession>
<dbReference type="AlphaFoldDB" id="A0A4U0W320"/>
<name>A0A4U0W320_9PEZI</name>